<reference evidence="5 6" key="1">
    <citation type="journal article" date="2017" name="Nat. Ecol. Evol.">
        <title>Scallop genome provides insights into evolution of bilaterian karyotype and development.</title>
        <authorList>
            <person name="Wang S."/>
            <person name="Zhang J."/>
            <person name="Jiao W."/>
            <person name="Li J."/>
            <person name="Xun X."/>
            <person name="Sun Y."/>
            <person name="Guo X."/>
            <person name="Huan P."/>
            <person name="Dong B."/>
            <person name="Zhang L."/>
            <person name="Hu X."/>
            <person name="Sun X."/>
            <person name="Wang J."/>
            <person name="Zhao C."/>
            <person name="Wang Y."/>
            <person name="Wang D."/>
            <person name="Huang X."/>
            <person name="Wang R."/>
            <person name="Lv J."/>
            <person name="Li Y."/>
            <person name="Zhang Z."/>
            <person name="Liu B."/>
            <person name="Lu W."/>
            <person name="Hui Y."/>
            <person name="Liang J."/>
            <person name="Zhou Z."/>
            <person name="Hou R."/>
            <person name="Li X."/>
            <person name="Liu Y."/>
            <person name="Li H."/>
            <person name="Ning X."/>
            <person name="Lin Y."/>
            <person name="Zhao L."/>
            <person name="Xing Q."/>
            <person name="Dou J."/>
            <person name="Li Y."/>
            <person name="Mao J."/>
            <person name="Guo H."/>
            <person name="Dou H."/>
            <person name="Li T."/>
            <person name="Mu C."/>
            <person name="Jiang W."/>
            <person name="Fu Q."/>
            <person name="Fu X."/>
            <person name="Miao Y."/>
            <person name="Liu J."/>
            <person name="Yu Q."/>
            <person name="Li R."/>
            <person name="Liao H."/>
            <person name="Li X."/>
            <person name="Kong Y."/>
            <person name="Jiang Z."/>
            <person name="Chourrout D."/>
            <person name="Li R."/>
            <person name="Bao Z."/>
        </authorList>
    </citation>
    <scope>NUCLEOTIDE SEQUENCE [LARGE SCALE GENOMIC DNA]</scope>
    <source>
        <strain evidence="5 6">PY_sf001</strain>
    </source>
</reference>
<keyword evidence="2 3" id="KW-0349">Heme</keyword>
<dbReference type="CDD" id="cd20659">
    <property type="entry name" value="CYP4B_4F-like"/>
    <property type="match status" value="1"/>
</dbReference>
<keyword evidence="3" id="KW-0560">Oxidoreductase</keyword>
<keyword evidence="3" id="KW-0503">Monooxygenase</keyword>
<dbReference type="GO" id="GO:0004497">
    <property type="term" value="F:monooxygenase activity"/>
    <property type="evidence" value="ECO:0007669"/>
    <property type="project" value="UniProtKB-KW"/>
</dbReference>
<evidence type="ECO:0000256" key="3">
    <source>
        <dbReference type="RuleBase" id="RU000461"/>
    </source>
</evidence>
<keyword evidence="4" id="KW-0812">Transmembrane</keyword>
<keyword evidence="2 3" id="KW-0408">Iron</keyword>
<dbReference type="InterPro" id="IPR017972">
    <property type="entry name" value="Cyt_P450_CS"/>
</dbReference>
<evidence type="ECO:0000313" key="6">
    <source>
        <dbReference type="Proteomes" id="UP000242188"/>
    </source>
</evidence>
<dbReference type="GO" id="GO:0005506">
    <property type="term" value="F:iron ion binding"/>
    <property type="evidence" value="ECO:0007669"/>
    <property type="project" value="InterPro"/>
</dbReference>
<dbReference type="InterPro" id="IPR036396">
    <property type="entry name" value="Cyt_P450_sf"/>
</dbReference>
<dbReference type="InterPro" id="IPR050196">
    <property type="entry name" value="Cytochrome_P450_Monoox"/>
</dbReference>
<evidence type="ECO:0000256" key="4">
    <source>
        <dbReference type="SAM" id="Phobius"/>
    </source>
</evidence>
<dbReference type="Proteomes" id="UP000242188">
    <property type="component" value="Unassembled WGS sequence"/>
</dbReference>
<dbReference type="PANTHER" id="PTHR24291:SF201">
    <property type="entry name" value="CYTOCHROME P450, FAMILY 4, SUBFAMILY B, POLYPEPTIDE 7"/>
    <property type="match status" value="1"/>
</dbReference>
<dbReference type="SUPFAM" id="SSF48264">
    <property type="entry name" value="Cytochrome P450"/>
    <property type="match status" value="1"/>
</dbReference>
<comment type="cofactor">
    <cofactor evidence="2">
        <name>heme</name>
        <dbReference type="ChEBI" id="CHEBI:30413"/>
    </cofactor>
</comment>
<feature type="transmembrane region" description="Helical" evidence="4">
    <location>
        <begin position="7"/>
        <end position="27"/>
    </location>
</feature>
<keyword evidence="2 3" id="KW-0479">Metal-binding</keyword>
<evidence type="ECO:0000256" key="2">
    <source>
        <dbReference type="PIRSR" id="PIRSR602401-1"/>
    </source>
</evidence>
<dbReference type="STRING" id="6573.A0A210PU99"/>
<comment type="similarity">
    <text evidence="1 3">Belongs to the cytochrome P450 family.</text>
</comment>
<dbReference type="PRINTS" id="PR00463">
    <property type="entry name" value="EP450I"/>
</dbReference>
<dbReference type="EMBL" id="NEDP02005490">
    <property type="protein sequence ID" value="OWF40063.1"/>
    <property type="molecule type" value="Genomic_DNA"/>
</dbReference>
<gene>
    <name evidence="5" type="ORF">KP79_PYT22091</name>
</gene>
<dbReference type="PROSITE" id="PS00086">
    <property type="entry name" value="CYTOCHROME_P450"/>
    <property type="match status" value="1"/>
</dbReference>
<protein>
    <submittedName>
        <fullName evidence="5">Cytochrome P450 4B1</fullName>
    </submittedName>
</protein>
<keyword evidence="4" id="KW-0472">Membrane</keyword>
<sequence>MDDFMQIVVALVTGYVLWTVVTALWRYNALCRTLKKFAQAGPAHWFWGHMKNDFMTDMRPLFNSPNAVLWQKTRNTKWTIFWTSFVPLIQANHPDSAKAVLKLSDPKPRGRGQIYSVLNQFLGDGLVTSNGGKWQRNRKLLTPAFHFDVLRPYIRIYNEATDIVLEKFARQMKETPKSTDILSVLNLATLDVILRCALSYEGNVQRQEKHPYATAIQRIGFLHTQRMTYPWQYLSWTLYMMSADGKEYKRHLDYIHGFADDLIARRKKALEDEPSLLEGKPRLDFLDILMTAKDDSGAGLTDKEIRDEVDTFMFAGHDTTFAALTWALYNLGKYPEEQDKVYREVCDVTGDRTFIQWEDLGKLQKLTLFMKENMRMYPPVMFSTKQLSKPLELDGVSFPTGTSLTVSFLNLHHHPDVYPDHTVFRPERFLPENSKERDPYAFLPFSAGPRNCIGQNFSMNEQKVLLSRIVKRFKLVLDEDHEVIPVPESTYRPKTGIKIRFEERESHRNLI</sequence>
<evidence type="ECO:0000313" key="5">
    <source>
        <dbReference type="EMBL" id="OWF40063.1"/>
    </source>
</evidence>
<proteinExistence type="inferred from homology"/>
<feature type="binding site" description="axial binding residue" evidence="2">
    <location>
        <position position="452"/>
    </location>
    <ligand>
        <name>heme</name>
        <dbReference type="ChEBI" id="CHEBI:30413"/>
    </ligand>
    <ligandPart>
        <name>Fe</name>
        <dbReference type="ChEBI" id="CHEBI:18248"/>
    </ligandPart>
</feature>
<organism evidence="5 6">
    <name type="scientific">Mizuhopecten yessoensis</name>
    <name type="common">Japanese scallop</name>
    <name type="synonym">Patinopecten yessoensis</name>
    <dbReference type="NCBI Taxonomy" id="6573"/>
    <lineage>
        <taxon>Eukaryota</taxon>
        <taxon>Metazoa</taxon>
        <taxon>Spiralia</taxon>
        <taxon>Lophotrochozoa</taxon>
        <taxon>Mollusca</taxon>
        <taxon>Bivalvia</taxon>
        <taxon>Autobranchia</taxon>
        <taxon>Pteriomorphia</taxon>
        <taxon>Pectinida</taxon>
        <taxon>Pectinoidea</taxon>
        <taxon>Pectinidae</taxon>
        <taxon>Mizuhopecten</taxon>
    </lineage>
</organism>
<keyword evidence="6" id="KW-1185">Reference proteome</keyword>
<dbReference type="Pfam" id="PF00067">
    <property type="entry name" value="p450"/>
    <property type="match status" value="1"/>
</dbReference>
<accession>A0A210PU99</accession>
<evidence type="ECO:0000256" key="1">
    <source>
        <dbReference type="ARBA" id="ARBA00010617"/>
    </source>
</evidence>
<dbReference type="OrthoDB" id="1470350at2759"/>
<dbReference type="PRINTS" id="PR00385">
    <property type="entry name" value="P450"/>
</dbReference>
<dbReference type="Gene3D" id="1.10.630.10">
    <property type="entry name" value="Cytochrome P450"/>
    <property type="match status" value="1"/>
</dbReference>
<dbReference type="GO" id="GO:0020037">
    <property type="term" value="F:heme binding"/>
    <property type="evidence" value="ECO:0007669"/>
    <property type="project" value="InterPro"/>
</dbReference>
<dbReference type="AlphaFoldDB" id="A0A210PU99"/>
<dbReference type="InterPro" id="IPR001128">
    <property type="entry name" value="Cyt_P450"/>
</dbReference>
<dbReference type="PANTHER" id="PTHR24291">
    <property type="entry name" value="CYTOCHROME P450 FAMILY 4"/>
    <property type="match status" value="1"/>
</dbReference>
<name>A0A210PU99_MIZYE</name>
<comment type="caution">
    <text evidence="5">The sequence shown here is derived from an EMBL/GenBank/DDBJ whole genome shotgun (WGS) entry which is preliminary data.</text>
</comment>
<keyword evidence="4" id="KW-1133">Transmembrane helix</keyword>
<dbReference type="InterPro" id="IPR002401">
    <property type="entry name" value="Cyt_P450_E_grp-I"/>
</dbReference>
<dbReference type="GO" id="GO:0016705">
    <property type="term" value="F:oxidoreductase activity, acting on paired donors, with incorporation or reduction of molecular oxygen"/>
    <property type="evidence" value="ECO:0007669"/>
    <property type="project" value="InterPro"/>
</dbReference>